<evidence type="ECO:0000313" key="1">
    <source>
        <dbReference type="EMBL" id="KAJ5180779.1"/>
    </source>
</evidence>
<protein>
    <submittedName>
        <fullName evidence="1">Uncharacterized protein</fullName>
    </submittedName>
</protein>
<accession>A0A9W9IKM7</accession>
<name>A0A9W9IKM7_9EURO</name>
<dbReference type="Proteomes" id="UP001146351">
    <property type="component" value="Unassembled WGS sequence"/>
</dbReference>
<comment type="caution">
    <text evidence="1">The sequence shown here is derived from an EMBL/GenBank/DDBJ whole genome shotgun (WGS) entry which is preliminary data.</text>
</comment>
<proteinExistence type="predicted"/>
<dbReference type="EMBL" id="JAPQKO010000002">
    <property type="protein sequence ID" value="KAJ5180779.1"/>
    <property type="molecule type" value="Genomic_DNA"/>
</dbReference>
<organism evidence="1 2">
    <name type="scientific">Penicillium capsulatum</name>
    <dbReference type="NCBI Taxonomy" id="69766"/>
    <lineage>
        <taxon>Eukaryota</taxon>
        <taxon>Fungi</taxon>
        <taxon>Dikarya</taxon>
        <taxon>Ascomycota</taxon>
        <taxon>Pezizomycotina</taxon>
        <taxon>Eurotiomycetes</taxon>
        <taxon>Eurotiomycetidae</taxon>
        <taxon>Eurotiales</taxon>
        <taxon>Aspergillaceae</taxon>
        <taxon>Penicillium</taxon>
    </lineage>
</organism>
<keyword evidence="2" id="KW-1185">Reference proteome</keyword>
<gene>
    <name evidence="1" type="ORF">N7492_003989</name>
</gene>
<evidence type="ECO:0000313" key="2">
    <source>
        <dbReference type="Proteomes" id="UP001146351"/>
    </source>
</evidence>
<reference evidence="1" key="1">
    <citation type="submission" date="2022-11" db="EMBL/GenBank/DDBJ databases">
        <authorList>
            <person name="Petersen C."/>
        </authorList>
    </citation>
    <scope>NUCLEOTIDE SEQUENCE</scope>
    <source>
        <strain evidence="1">IBT 21917</strain>
    </source>
</reference>
<sequence>MSTILDRNSRGGCIIHQVASGFEIHVSRTLDAPPDPVKLGRVEKDAGTPVATVWQSVNNRQEKNITGE</sequence>
<reference evidence="1" key="2">
    <citation type="journal article" date="2023" name="IMA Fungus">
        <title>Comparative genomic study of the Penicillium genus elucidates a diverse pangenome and 15 lateral gene transfer events.</title>
        <authorList>
            <person name="Petersen C."/>
            <person name="Sorensen T."/>
            <person name="Nielsen M.R."/>
            <person name="Sondergaard T.E."/>
            <person name="Sorensen J.L."/>
            <person name="Fitzpatrick D.A."/>
            <person name="Frisvad J.C."/>
            <person name="Nielsen K.L."/>
        </authorList>
    </citation>
    <scope>NUCLEOTIDE SEQUENCE</scope>
    <source>
        <strain evidence="1">IBT 21917</strain>
    </source>
</reference>
<dbReference type="AlphaFoldDB" id="A0A9W9IKM7"/>